<gene>
    <name evidence="1" type="ORF">BJ508DRAFT_417757</name>
</gene>
<reference evidence="1 2" key="1">
    <citation type="journal article" date="2018" name="Nat. Ecol. Evol.">
        <title>Pezizomycetes genomes reveal the molecular basis of ectomycorrhizal truffle lifestyle.</title>
        <authorList>
            <person name="Murat C."/>
            <person name="Payen T."/>
            <person name="Noel B."/>
            <person name="Kuo A."/>
            <person name="Morin E."/>
            <person name="Chen J."/>
            <person name="Kohler A."/>
            <person name="Krizsan K."/>
            <person name="Balestrini R."/>
            <person name="Da Silva C."/>
            <person name="Montanini B."/>
            <person name="Hainaut M."/>
            <person name="Levati E."/>
            <person name="Barry K.W."/>
            <person name="Belfiori B."/>
            <person name="Cichocki N."/>
            <person name="Clum A."/>
            <person name="Dockter R.B."/>
            <person name="Fauchery L."/>
            <person name="Guy J."/>
            <person name="Iotti M."/>
            <person name="Le Tacon F."/>
            <person name="Lindquist E.A."/>
            <person name="Lipzen A."/>
            <person name="Malagnac F."/>
            <person name="Mello A."/>
            <person name="Molinier V."/>
            <person name="Miyauchi S."/>
            <person name="Poulain J."/>
            <person name="Riccioni C."/>
            <person name="Rubini A."/>
            <person name="Sitrit Y."/>
            <person name="Splivallo R."/>
            <person name="Traeger S."/>
            <person name="Wang M."/>
            <person name="Zifcakova L."/>
            <person name="Wipf D."/>
            <person name="Zambonelli A."/>
            <person name="Paolocci F."/>
            <person name="Nowrousian M."/>
            <person name="Ottonello S."/>
            <person name="Baldrian P."/>
            <person name="Spatafora J.W."/>
            <person name="Henrissat B."/>
            <person name="Nagy L.G."/>
            <person name="Aury J.M."/>
            <person name="Wincker P."/>
            <person name="Grigoriev I.V."/>
            <person name="Bonfante P."/>
            <person name="Martin F.M."/>
        </authorList>
    </citation>
    <scope>NUCLEOTIDE SEQUENCE [LARGE SCALE GENOMIC DNA]</scope>
    <source>
        <strain evidence="1 2">RN42</strain>
    </source>
</reference>
<organism evidence="1 2">
    <name type="scientific">Ascobolus immersus RN42</name>
    <dbReference type="NCBI Taxonomy" id="1160509"/>
    <lineage>
        <taxon>Eukaryota</taxon>
        <taxon>Fungi</taxon>
        <taxon>Dikarya</taxon>
        <taxon>Ascomycota</taxon>
        <taxon>Pezizomycotina</taxon>
        <taxon>Pezizomycetes</taxon>
        <taxon>Pezizales</taxon>
        <taxon>Ascobolaceae</taxon>
        <taxon>Ascobolus</taxon>
    </lineage>
</organism>
<evidence type="ECO:0000313" key="1">
    <source>
        <dbReference type="EMBL" id="RPA76031.1"/>
    </source>
</evidence>
<proteinExistence type="predicted"/>
<evidence type="ECO:0000313" key="2">
    <source>
        <dbReference type="Proteomes" id="UP000275078"/>
    </source>
</evidence>
<dbReference type="AlphaFoldDB" id="A0A3N4HVN1"/>
<name>A0A3N4HVN1_ASCIM</name>
<protein>
    <submittedName>
        <fullName evidence="1">Uncharacterized protein</fullName>
    </submittedName>
</protein>
<accession>A0A3N4HVN1</accession>
<keyword evidence="2" id="KW-1185">Reference proteome</keyword>
<sequence>MPNSYAGEREGQQAALEAFLIVRYGLEAESCTFRRDVANMNSGKMETKDPDDEALFCHDPERVYILAELTAAEERGVRAVLMDITDIGKLELRMGISADCRRTDTRDGNLRGFLEVTSRWDSSMAGQKFGFGKNDLKIMLSLGEACGDKLSTQSRIWTYTAAKVLWFYNYVRNGDEVDRLGVLKRRREFKDIMASHFPIDIVDSYELEVPTSIELLNYSLGLDGRSSKPIVFNLKPGSAVATAQPGTEIDSPKTLNPLAGWVSVHEQELDRGLLSLYHSVPIPENLYELPISTNHEWIGLYSSNNYLRDYERLLYQARLERQRADIESFQSGTAFGRLVQLYGGHDDDSTPPFPLSLVKVNEELVRFALLEVPFHPFCHRPSKALECAFHWQGCACYFRDFADQTLQKAQTILMPRHKSGLLRDAQIKLIQAAYHVAIDQWKLRIRSSERRNRADTFASRLLECLLFEMRSERMECLLLKYLTEEGVRMDVVDGVDDATYNQ</sequence>
<dbReference type="EMBL" id="ML119752">
    <property type="protein sequence ID" value="RPA76031.1"/>
    <property type="molecule type" value="Genomic_DNA"/>
</dbReference>
<dbReference type="Proteomes" id="UP000275078">
    <property type="component" value="Unassembled WGS sequence"/>
</dbReference>